<keyword evidence="10 17" id="KW-0560">Oxidoreductase</keyword>
<keyword evidence="8 17" id="KW-0479">Metal-binding</keyword>
<evidence type="ECO:0000313" key="19">
    <source>
        <dbReference type="Proteomes" id="UP000003280"/>
    </source>
</evidence>
<organism evidence="18 19">
    <name type="scientific">Peptoniphilus duerdenii ATCC BAA-1640</name>
    <dbReference type="NCBI Taxonomy" id="862517"/>
    <lineage>
        <taxon>Bacteria</taxon>
        <taxon>Bacillati</taxon>
        <taxon>Bacillota</taxon>
        <taxon>Tissierellia</taxon>
        <taxon>Tissierellales</taxon>
        <taxon>Peptoniphilaceae</taxon>
        <taxon>Peptoniphilus</taxon>
    </lineage>
</organism>
<feature type="binding site" evidence="17">
    <location>
        <position position="28"/>
    </location>
    <ligand>
        <name>[4Fe-4S] cluster</name>
        <dbReference type="ChEBI" id="CHEBI:49883"/>
    </ligand>
</feature>
<dbReference type="eggNOG" id="COG1636">
    <property type="taxonomic scope" value="Bacteria"/>
</dbReference>
<dbReference type="Gene3D" id="3.40.50.620">
    <property type="entry name" value="HUPs"/>
    <property type="match status" value="1"/>
</dbReference>
<sequence length="207" mass="24175">MKINYDIEMNKIIEKLDRKPRLLIHSCCGPCSTAVLERLVKYFEIDILFFNPNLDSEEEFDKRVIEQKKVIAHMEDKNQSKIGIVAVPYNHDEFLNIASGLEREREGGKRCMRCYYLRLKKAGEYAKAQGYDYFTTTLSISPHKNSQVLNKMGIALGERIGVSYLMSDFKKKNGFKRSVEISEELHLYRQDYCGCEFSKIEAMERMK</sequence>
<dbReference type="InterPro" id="IPR003828">
    <property type="entry name" value="QueH"/>
</dbReference>
<dbReference type="GO" id="GO:0046872">
    <property type="term" value="F:metal ion binding"/>
    <property type="evidence" value="ECO:0007669"/>
    <property type="project" value="UniProtKB-KW"/>
</dbReference>
<dbReference type="InterPro" id="IPR014729">
    <property type="entry name" value="Rossmann-like_a/b/a_fold"/>
</dbReference>
<dbReference type="GO" id="GO:0052693">
    <property type="term" value="F:epoxyqueuosine reductase activity"/>
    <property type="evidence" value="ECO:0007669"/>
    <property type="project" value="UniProtKB-UniRule"/>
</dbReference>
<evidence type="ECO:0000256" key="16">
    <source>
        <dbReference type="ARBA" id="ARBA00047415"/>
    </source>
</evidence>
<evidence type="ECO:0000256" key="7">
    <source>
        <dbReference type="ARBA" id="ARBA00022694"/>
    </source>
</evidence>
<keyword evidence="6 17" id="KW-0004">4Fe-4S</keyword>
<evidence type="ECO:0000256" key="14">
    <source>
        <dbReference type="ARBA" id="ARBA00023284"/>
    </source>
</evidence>
<evidence type="ECO:0000256" key="17">
    <source>
        <dbReference type="HAMAP-Rule" id="MF_02089"/>
    </source>
</evidence>
<feature type="binding site" evidence="17">
    <location>
        <position position="111"/>
    </location>
    <ligand>
        <name>[4Fe-4S] cluster</name>
        <dbReference type="ChEBI" id="CHEBI:49883"/>
    </ligand>
</feature>
<comment type="function">
    <text evidence="1 17">Catalyzes the conversion of epoxyqueuosine (oQ) to queuosine (Q), which is a hypermodified base found in the wobble positions of tRNA(Asp), tRNA(Asn), tRNA(His) and tRNA(Tyr).</text>
</comment>
<keyword evidence="19" id="KW-1185">Reference proteome</keyword>
<comment type="pathway">
    <text evidence="2 17">tRNA modification; tRNA-queuosine biosynthesis.</text>
</comment>
<dbReference type="EMBL" id="AEEH01000032">
    <property type="protein sequence ID" value="EFM25548.1"/>
    <property type="molecule type" value="Genomic_DNA"/>
</dbReference>
<dbReference type="HAMAP" id="MF_02089">
    <property type="entry name" value="QueH"/>
    <property type="match status" value="1"/>
</dbReference>
<evidence type="ECO:0000256" key="11">
    <source>
        <dbReference type="ARBA" id="ARBA00023004"/>
    </source>
</evidence>
<evidence type="ECO:0000256" key="2">
    <source>
        <dbReference type="ARBA" id="ARBA00004691"/>
    </source>
</evidence>
<feature type="disulfide bond" description="Redox-active" evidence="17">
    <location>
        <begin position="193"/>
        <end position="195"/>
    </location>
</feature>
<evidence type="ECO:0000313" key="18">
    <source>
        <dbReference type="EMBL" id="EFM25548.1"/>
    </source>
</evidence>
<evidence type="ECO:0000256" key="6">
    <source>
        <dbReference type="ARBA" id="ARBA00022485"/>
    </source>
</evidence>
<dbReference type="PANTHER" id="PTHR36701">
    <property type="entry name" value="EPOXYQUEUOSINE REDUCTASE QUEH"/>
    <property type="match status" value="1"/>
</dbReference>
<dbReference type="HOGENOM" id="CLU_088177_1_0_9"/>
<name>E0NKY0_9FIRM</name>
<evidence type="ECO:0000256" key="9">
    <source>
        <dbReference type="ARBA" id="ARBA00022785"/>
    </source>
</evidence>
<evidence type="ECO:0000256" key="1">
    <source>
        <dbReference type="ARBA" id="ARBA00002268"/>
    </source>
</evidence>
<dbReference type="GO" id="GO:0008616">
    <property type="term" value="P:tRNA queuosine(34) biosynthetic process"/>
    <property type="evidence" value="ECO:0007669"/>
    <property type="project" value="UniProtKB-UniRule"/>
</dbReference>
<evidence type="ECO:0000256" key="12">
    <source>
        <dbReference type="ARBA" id="ARBA00023014"/>
    </source>
</evidence>
<keyword evidence="13 17" id="KW-1015">Disulfide bond</keyword>
<evidence type="ECO:0000256" key="15">
    <source>
        <dbReference type="ARBA" id="ARBA00031446"/>
    </source>
</evidence>
<feature type="binding site" evidence="17">
    <location>
        <position position="27"/>
    </location>
    <ligand>
        <name>[4Fe-4S] cluster</name>
        <dbReference type="ChEBI" id="CHEBI:49883"/>
    </ligand>
</feature>
<gene>
    <name evidence="17" type="primary">queH</name>
    <name evidence="18" type="ORF">HMPREF9225_0819</name>
</gene>
<feature type="binding site" evidence="17">
    <location>
        <position position="114"/>
    </location>
    <ligand>
        <name>[4Fe-4S] cluster</name>
        <dbReference type="ChEBI" id="CHEBI:49883"/>
    </ligand>
</feature>
<dbReference type="Proteomes" id="UP000003280">
    <property type="component" value="Unassembled WGS sequence"/>
</dbReference>
<dbReference type="UniPathway" id="UPA00392"/>
<accession>E0NKY0</accession>
<dbReference type="EC" id="1.17.99.6" evidence="4 17"/>
<dbReference type="Pfam" id="PF02677">
    <property type="entry name" value="QueH"/>
    <property type="match status" value="1"/>
</dbReference>
<evidence type="ECO:0000256" key="4">
    <source>
        <dbReference type="ARBA" id="ARBA00012622"/>
    </source>
</evidence>
<evidence type="ECO:0000256" key="5">
    <source>
        <dbReference type="ARBA" id="ARBA00016895"/>
    </source>
</evidence>
<comment type="similarity">
    <text evidence="3 17">Belongs to the QueH family.</text>
</comment>
<protein>
    <recommendedName>
        <fullName evidence="5 17">Epoxyqueuosine reductase QueH</fullName>
        <ecNumber evidence="4 17">1.17.99.6</ecNumber>
    </recommendedName>
    <alternativeName>
        <fullName evidence="15 17">Queuosine biosynthesis protein QueH</fullName>
    </alternativeName>
</protein>
<evidence type="ECO:0000256" key="10">
    <source>
        <dbReference type="ARBA" id="ARBA00023002"/>
    </source>
</evidence>
<keyword evidence="11 17" id="KW-0408">Iron</keyword>
<dbReference type="GO" id="GO:0051539">
    <property type="term" value="F:4 iron, 4 sulfur cluster binding"/>
    <property type="evidence" value="ECO:0007669"/>
    <property type="project" value="UniProtKB-UniRule"/>
</dbReference>
<comment type="catalytic activity">
    <reaction evidence="16 17">
        <text>epoxyqueuosine(34) in tRNA + AH2 = queuosine(34) in tRNA + A + H2O</text>
        <dbReference type="Rhea" id="RHEA:32159"/>
        <dbReference type="Rhea" id="RHEA-COMP:18571"/>
        <dbReference type="Rhea" id="RHEA-COMP:18582"/>
        <dbReference type="ChEBI" id="CHEBI:13193"/>
        <dbReference type="ChEBI" id="CHEBI:15377"/>
        <dbReference type="ChEBI" id="CHEBI:17499"/>
        <dbReference type="ChEBI" id="CHEBI:194431"/>
        <dbReference type="ChEBI" id="CHEBI:194443"/>
        <dbReference type="EC" id="1.17.99.6"/>
    </reaction>
</comment>
<evidence type="ECO:0000256" key="13">
    <source>
        <dbReference type="ARBA" id="ARBA00023157"/>
    </source>
</evidence>
<keyword evidence="14 17" id="KW-0676">Redox-active center</keyword>
<dbReference type="AlphaFoldDB" id="E0NKY0"/>
<keyword evidence="9 17" id="KW-0671">Queuosine biosynthesis</keyword>
<proteinExistence type="inferred from homology"/>
<evidence type="ECO:0000256" key="8">
    <source>
        <dbReference type="ARBA" id="ARBA00022723"/>
    </source>
</evidence>
<dbReference type="STRING" id="862517.HMPREF9225_0819"/>
<dbReference type="OrthoDB" id="9801033at2"/>
<dbReference type="PANTHER" id="PTHR36701:SF1">
    <property type="entry name" value="EPOXYQUEUOSINE REDUCTASE QUEH"/>
    <property type="match status" value="1"/>
</dbReference>
<dbReference type="RefSeq" id="WP_008901634.1">
    <property type="nucleotide sequence ID" value="NZ_GL397071.1"/>
</dbReference>
<keyword evidence="7 17" id="KW-0819">tRNA processing</keyword>
<keyword evidence="12 17" id="KW-0411">Iron-sulfur</keyword>
<reference evidence="18 19" key="1">
    <citation type="submission" date="2010-07" db="EMBL/GenBank/DDBJ databases">
        <authorList>
            <person name="Muzny D."/>
            <person name="Qin X."/>
            <person name="Deng J."/>
            <person name="Jiang H."/>
            <person name="Liu Y."/>
            <person name="Qu J."/>
            <person name="Song X.-Z."/>
            <person name="Zhang L."/>
            <person name="Thornton R."/>
            <person name="Coyle M."/>
            <person name="Francisco L."/>
            <person name="Jackson L."/>
            <person name="Javaid M."/>
            <person name="Korchina V."/>
            <person name="Kovar C."/>
            <person name="Mata R."/>
            <person name="Mathew T."/>
            <person name="Ngo R."/>
            <person name="Nguyen L."/>
            <person name="Nguyen N."/>
            <person name="Okwuonu G."/>
            <person name="Ongeri F."/>
            <person name="Pham C."/>
            <person name="Simmons D."/>
            <person name="Wilczek-Boney K."/>
            <person name="Hale W."/>
            <person name="Jakkamsetti A."/>
            <person name="Pham P."/>
            <person name="Ruth R."/>
            <person name="San Lucas F."/>
            <person name="Warren J."/>
            <person name="Zhang J."/>
            <person name="Zhao Z."/>
            <person name="Zhou C."/>
            <person name="Zhu D."/>
            <person name="Lee S."/>
            <person name="Bess C."/>
            <person name="Blankenburg K."/>
            <person name="Forbes L."/>
            <person name="Fu Q."/>
            <person name="Gubbala S."/>
            <person name="Hirani K."/>
            <person name="Jayaseelan J.C."/>
            <person name="Lara F."/>
            <person name="Munidasa M."/>
            <person name="Palculict T."/>
            <person name="Patil S."/>
            <person name="Pu L.-L."/>
            <person name="Saada N."/>
            <person name="Tang L."/>
            <person name="Weissenberger G."/>
            <person name="Zhu Y."/>
            <person name="Hemphill L."/>
            <person name="Shang Y."/>
            <person name="Youmans B."/>
            <person name="Ayvaz T."/>
            <person name="Ross M."/>
            <person name="Santibanez J."/>
            <person name="Aqrawi P."/>
            <person name="Gross S."/>
            <person name="Joshi V."/>
            <person name="Fowler G."/>
            <person name="Nazareth L."/>
            <person name="Reid J."/>
            <person name="Worley K."/>
            <person name="Petrosino J."/>
            <person name="Highlander S."/>
            <person name="Gibbs R."/>
        </authorList>
    </citation>
    <scope>NUCLEOTIDE SEQUENCE [LARGE SCALE GENOMIC DNA]</scope>
    <source>
        <strain evidence="18 19">ATCC BAA-1640</strain>
    </source>
</reference>
<comment type="caution">
    <text evidence="18">The sequence shown here is derived from an EMBL/GenBank/DDBJ whole genome shotgun (WGS) entry which is preliminary data.</text>
</comment>
<evidence type="ECO:0000256" key="3">
    <source>
        <dbReference type="ARBA" id="ARBA00008207"/>
    </source>
</evidence>